<evidence type="ECO:0000313" key="1">
    <source>
        <dbReference type="EMBL" id="SVB98863.1"/>
    </source>
</evidence>
<protein>
    <submittedName>
        <fullName evidence="1">Uncharacterized protein</fullName>
    </submittedName>
</protein>
<sequence>MTQKQWKMVEAVEAASICNVLKCRLKVRSAQKVTTKVTERSAGFSWTVLDETE</sequence>
<dbReference type="EMBL" id="UINC01067312">
    <property type="protein sequence ID" value="SVB98863.1"/>
    <property type="molecule type" value="Genomic_DNA"/>
</dbReference>
<proteinExistence type="predicted"/>
<reference evidence="1" key="1">
    <citation type="submission" date="2018-05" db="EMBL/GenBank/DDBJ databases">
        <authorList>
            <person name="Lanie J.A."/>
            <person name="Ng W.-L."/>
            <person name="Kazmierczak K.M."/>
            <person name="Andrzejewski T.M."/>
            <person name="Davidsen T.M."/>
            <person name="Wayne K.J."/>
            <person name="Tettelin H."/>
            <person name="Glass J.I."/>
            <person name="Rusch D."/>
            <person name="Podicherti R."/>
            <person name="Tsui H.-C.T."/>
            <person name="Winkler M.E."/>
        </authorList>
    </citation>
    <scope>NUCLEOTIDE SEQUENCE</scope>
</reference>
<organism evidence="1">
    <name type="scientific">marine metagenome</name>
    <dbReference type="NCBI Taxonomy" id="408172"/>
    <lineage>
        <taxon>unclassified sequences</taxon>
        <taxon>metagenomes</taxon>
        <taxon>ecological metagenomes</taxon>
    </lineage>
</organism>
<accession>A0A382IJ22</accession>
<gene>
    <name evidence="1" type="ORF">METZ01_LOCUS251717</name>
</gene>
<name>A0A382IJ22_9ZZZZ</name>
<dbReference type="AlphaFoldDB" id="A0A382IJ22"/>